<keyword evidence="8" id="KW-0238">DNA-binding</keyword>
<evidence type="ECO:0000256" key="1">
    <source>
        <dbReference type="ARBA" id="ARBA00004496"/>
    </source>
</evidence>
<accession>A0ABX1S8B6</accession>
<dbReference type="InterPro" id="IPR007167">
    <property type="entry name" value="Fe-transptr_FeoA-like"/>
</dbReference>
<keyword evidence="15" id="KW-1185">Reference proteome</keyword>
<evidence type="ECO:0000256" key="2">
    <source>
        <dbReference type="ARBA" id="ARBA00007871"/>
    </source>
</evidence>
<dbReference type="RefSeq" id="WP_169381235.1">
    <property type="nucleotide sequence ID" value="NZ_JAAXLA010000015.1"/>
</dbReference>
<dbReference type="InterPro" id="IPR001367">
    <property type="entry name" value="Fe_dep_repressor"/>
</dbReference>
<evidence type="ECO:0000256" key="12">
    <source>
        <dbReference type="ARBA" id="ARBA00032593"/>
    </source>
</evidence>
<comment type="subcellular location">
    <subcellularLocation>
        <location evidence="1">Cytoplasm</location>
    </subcellularLocation>
</comment>
<comment type="caution">
    <text evidence="14">The sequence shown here is derived from an EMBL/GenBank/DDBJ whole genome shotgun (WGS) entry which is preliminary data.</text>
</comment>
<keyword evidence="6" id="KW-0408">Iron</keyword>
<dbReference type="EMBL" id="JAAXLA010000015">
    <property type="protein sequence ID" value="NMH97794.1"/>
    <property type="molecule type" value="Genomic_DNA"/>
</dbReference>
<dbReference type="SMART" id="SM00529">
    <property type="entry name" value="HTH_DTXR"/>
    <property type="match status" value="1"/>
</dbReference>
<dbReference type="Gene3D" id="1.10.10.10">
    <property type="entry name" value="Winged helix-like DNA-binding domain superfamily/Winged helix DNA-binding domain"/>
    <property type="match status" value="1"/>
</dbReference>
<dbReference type="SMART" id="SM00899">
    <property type="entry name" value="FeoA"/>
    <property type="match status" value="1"/>
</dbReference>
<reference evidence="14 15" key="1">
    <citation type="submission" date="2020-04" db="EMBL/GenBank/DDBJ databases">
        <authorList>
            <person name="Klaysubun C."/>
            <person name="Duangmal K."/>
            <person name="Lipun K."/>
        </authorList>
    </citation>
    <scope>NUCLEOTIDE SEQUENCE [LARGE SCALE GENOMIC DNA]</scope>
    <source>
        <strain evidence="14 15">K10HN5</strain>
    </source>
</reference>
<dbReference type="InterPro" id="IPR008988">
    <property type="entry name" value="Transcriptional_repressor_C"/>
</dbReference>
<keyword evidence="5" id="KW-0678">Repressor</keyword>
<dbReference type="Gene3D" id="2.30.30.90">
    <property type="match status" value="1"/>
</dbReference>
<dbReference type="InterPro" id="IPR050536">
    <property type="entry name" value="DtxR_MntR_Metal-Reg"/>
</dbReference>
<evidence type="ECO:0000256" key="11">
    <source>
        <dbReference type="ARBA" id="ARBA00023211"/>
    </source>
</evidence>
<gene>
    <name evidence="14" type="ORF">HF526_10790</name>
</gene>
<evidence type="ECO:0000256" key="9">
    <source>
        <dbReference type="ARBA" id="ARBA00023159"/>
    </source>
</evidence>
<keyword evidence="7" id="KW-0805">Transcription regulation</keyword>
<dbReference type="InterPro" id="IPR022689">
    <property type="entry name" value="Iron_dep_repressor"/>
</dbReference>
<comment type="subunit">
    <text evidence="3">Homodimer.</text>
</comment>
<protein>
    <recommendedName>
        <fullName evidence="12">Manganese transport regulator</fullName>
    </recommendedName>
</protein>
<name>A0ABX1S8B6_9PSEU</name>
<feature type="domain" description="HTH dtxR-type" evidence="13">
    <location>
        <begin position="1"/>
        <end position="65"/>
    </location>
</feature>
<evidence type="ECO:0000256" key="4">
    <source>
        <dbReference type="ARBA" id="ARBA00022490"/>
    </source>
</evidence>
<dbReference type="SUPFAM" id="SSF46785">
    <property type="entry name" value="Winged helix' DNA-binding domain"/>
    <property type="match status" value="1"/>
</dbReference>
<evidence type="ECO:0000256" key="7">
    <source>
        <dbReference type="ARBA" id="ARBA00023015"/>
    </source>
</evidence>
<evidence type="ECO:0000313" key="14">
    <source>
        <dbReference type="EMBL" id="NMH97794.1"/>
    </source>
</evidence>
<dbReference type="SUPFAM" id="SSF50037">
    <property type="entry name" value="C-terminal domain of transcriptional repressors"/>
    <property type="match status" value="1"/>
</dbReference>
<evidence type="ECO:0000256" key="5">
    <source>
        <dbReference type="ARBA" id="ARBA00022491"/>
    </source>
</evidence>
<dbReference type="PROSITE" id="PS50944">
    <property type="entry name" value="HTH_DTXR"/>
    <property type="match status" value="1"/>
</dbReference>
<dbReference type="Pfam" id="PF01325">
    <property type="entry name" value="Fe_dep_repress"/>
    <property type="match status" value="1"/>
</dbReference>
<dbReference type="SUPFAM" id="SSF47979">
    <property type="entry name" value="Iron-dependent repressor protein, dimerization domain"/>
    <property type="match status" value="1"/>
</dbReference>
<comment type="similarity">
    <text evidence="2">Belongs to the DtxR/MntR family.</text>
</comment>
<dbReference type="InterPro" id="IPR038157">
    <property type="entry name" value="FeoA_core_dom"/>
</dbReference>
<dbReference type="Proteomes" id="UP000820669">
    <property type="component" value="Unassembled WGS sequence"/>
</dbReference>
<evidence type="ECO:0000256" key="8">
    <source>
        <dbReference type="ARBA" id="ARBA00023125"/>
    </source>
</evidence>
<evidence type="ECO:0000256" key="10">
    <source>
        <dbReference type="ARBA" id="ARBA00023163"/>
    </source>
</evidence>
<dbReference type="Pfam" id="PF04023">
    <property type="entry name" value="FeoA"/>
    <property type="match status" value="1"/>
</dbReference>
<organism evidence="14 15">
    <name type="scientific">Pseudonocardia acidicola</name>
    <dbReference type="NCBI Taxonomy" id="2724939"/>
    <lineage>
        <taxon>Bacteria</taxon>
        <taxon>Bacillati</taxon>
        <taxon>Actinomycetota</taxon>
        <taxon>Actinomycetes</taxon>
        <taxon>Pseudonocardiales</taxon>
        <taxon>Pseudonocardiaceae</taxon>
        <taxon>Pseudonocardia</taxon>
    </lineage>
</organism>
<dbReference type="Pfam" id="PF02742">
    <property type="entry name" value="Fe_dep_repr_C"/>
    <property type="match status" value="1"/>
</dbReference>
<dbReference type="InterPro" id="IPR036390">
    <property type="entry name" value="WH_DNA-bd_sf"/>
</dbReference>
<evidence type="ECO:0000256" key="6">
    <source>
        <dbReference type="ARBA" id="ARBA00023004"/>
    </source>
</evidence>
<evidence type="ECO:0000313" key="15">
    <source>
        <dbReference type="Proteomes" id="UP000820669"/>
    </source>
</evidence>
<dbReference type="PANTHER" id="PTHR33238:SF11">
    <property type="entry name" value="TRANSCRIPTIONAL REGULATOR MNTR"/>
    <property type="match status" value="1"/>
</dbReference>
<keyword evidence="11" id="KW-0464">Manganese</keyword>
<sequence length="237" mass="25765">MVAISPAIEDYLKVIYGLSSRGETVTTGVLAQELGVSSPSVSAMMKRLEQGRLVVRPDSRQLQLTERGENAALRVVRRHRLLETYLATALGVPWDEVHAEAELLEHALSDRLEERIDAALGHPARDPHGDPIPPRHGRHDEAWGDPLDAAPAGCRFRVERVSDRDSAALRYLGELGIRPGAVLQVEEQAPFGGPRWVRVPSGDRHALGGPLTRLVHGRILPGAAEAVAGQAPRRGTE</sequence>
<evidence type="ECO:0000259" key="13">
    <source>
        <dbReference type="PROSITE" id="PS50944"/>
    </source>
</evidence>
<keyword evidence="9" id="KW-0010">Activator</keyword>
<proteinExistence type="inferred from homology"/>
<dbReference type="Gene3D" id="1.10.60.10">
    <property type="entry name" value="Iron dependent repressor, metal binding and dimerisation domain"/>
    <property type="match status" value="1"/>
</dbReference>
<evidence type="ECO:0000256" key="3">
    <source>
        <dbReference type="ARBA" id="ARBA00011738"/>
    </source>
</evidence>
<dbReference type="InterPro" id="IPR036421">
    <property type="entry name" value="Fe_dep_repressor_sf"/>
</dbReference>
<dbReference type="InterPro" id="IPR022687">
    <property type="entry name" value="HTH_DTXR"/>
</dbReference>
<keyword evidence="10" id="KW-0804">Transcription</keyword>
<keyword evidence="4" id="KW-0963">Cytoplasm</keyword>
<dbReference type="PANTHER" id="PTHR33238">
    <property type="entry name" value="IRON (METAL) DEPENDENT REPRESSOR, DTXR FAMILY"/>
    <property type="match status" value="1"/>
</dbReference>
<dbReference type="InterPro" id="IPR036388">
    <property type="entry name" value="WH-like_DNA-bd_sf"/>
</dbReference>